<dbReference type="EMBL" id="JABWSX010000001">
    <property type="protein sequence ID" value="NVL08445.1"/>
    <property type="molecule type" value="Genomic_DNA"/>
</dbReference>
<comment type="similarity">
    <text evidence="2">Belongs to the BA14k family.</text>
</comment>
<dbReference type="AlphaFoldDB" id="A0A974AF99"/>
<protein>
    <recommendedName>
        <fullName evidence="3">Lectin-like protein BA14k</fullName>
    </recommendedName>
</protein>
<dbReference type="GO" id="GO:0016020">
    <property type="term" value="C:membrane"/>
    <property type="evidence" value="ECO:0007669"/>
    <property type="project" value="UniProtKB-SubCell"/>
</dbReference>
<reference evidence="7" key="1">
    <citation type="submission" date="2020-06" db="EMBL/GenBank/DDBJ databases">
        <title>Whole Genome Sequence of Bradyrhizobium sp. Strain 66S1MB.</title>
        <authorList>
            <person name="Bromfield E."/>
            <person name="Cloutier S."/>
        </authorList>
    </citation>
    <scope>NUCLEOTIDE SEQUENCE</scope>
    <source>
        <strain evidence="7">66S1MB</strain>
    </source>
</reference>
<proteinExistence type="inferred from homology"/>
<evidence type="ECO:0000256" key="6">
    <source>
        <dbReference type="ARBA" id="ARBA00025321"/>
    </source>
</evidence>
<keyword evidence="4" id="KW-1003">Cell membrane</keyword>
<evidence type="ECO:0000256" key="4">
    <source>
        <dbReference type="ARBA" id="ARBA00022475"/>
    </source>
</evidence>
<dbReference type="GO" id="GO:0030246">
    <property type="term" value="F:carbohydrate binding"/>
    <property type="evidence" value="ECO:0007669"/>
    <property type="project" value="UniProtKB-KW"/>
</dbReference>
<evidence type="ECO:0000256" key="3">
    <source>
        <dbReference type="ARBA" id="ARBA00020552"/>
    </source>
</evidence>
<accession>A0A974AF99</accession>
<evidence type="ECO:0000256" key="2">
    <source>
        <dbReference type="ARBA" id="ARBA00010270"/>
    </source>
</evidence>
<dbReference type="InterPro" id="IPR012413">
    <property type="entry name" value="BA14K"/>
</dbReference>
<evidence type="ECO:0000313" key="7">
    <source>
        <dbReference type="EMBL" id="NVL08445.1"/>
    </source>
</evidence>
<comment type="caution">
    <text evidence="7">The sequence shown here is derived from an EMBL/GenBank/DDBJ whole genome shotgun (WGS) entry which is preliminary data.</text>
</comment>
<keyword evidence="4" id="KW-0472">Membrane</keyword>
<organism evidence="7">
    <name type="scientific">Bradyrhizobium quebecense</name>
    <dbReference type="NCBI Taxonomy" id="2748629"/>
    <lineage>
        <taxon>Bacteria</taxon>
        <taxon>Pseudomonadati</taxon>
        <taxon>Pseudomonadota</taxon>
        <taxon>Alphaproteobacteria</taxon>
        <taxon>Hyphomicrobiales</taxon>
        <taxon>Nitrobacteraceae</taxon>
        <taxon>Bradyrhizobium</taxon>
    </lineage>
</organism>
<sequence>MVPCIGTLAVTTSVAQGTAMPPLCSFLGEFQLMHRRGPMAGLKAVAAAVLLVGMTFTPVSAQISEPALFDAQNPGRSAINGGALTPWGEAQQAAQRGGNPANAYGAMPAAPSSSCARYHSFDPASGTFLGRDGRRHPCQ</sequence>
<evidence type="ECO:0000256" key="5">
    <source>
        <dbReference type="ARBA" id="ARBA00022734"/>
    </source>
</evidence>
<comment type="function">
    <text evidence="6">Has immunoglobulin-binding and hemagglutination properties, and can bind to mannose. Essential for virulence. May be involved in LPS biosynthesis or polysaccharide transport.</text>
</comment>
<dbReference type="Pfam" id="PF07886">
    <property type="entry name" value="BA14K"/>
    <property type="match status" value="1"/>
</dbReference>
<comment type="subcellular location">
    <subcellularLocation>
        <location evidence="1">Membrane</location>
        <topology evidence="1">Single-pass membrane protein</topology>
    </subcellularLocation>
</comment>
<gene>
    <name evidence="7" type="ORF">HU230_22345</name>
</gene>
<name>A0A974AF99_9BRAD</name>
<keyword evidence="5" id="KW-0430">Lectin</keyword>
<evidence type="ECO:0000256" key="1">
    <source>
        <dbReference type="ARBA" id="ARBA00004167"/>
    </source>
</evidence>